<proteinExistence type="predicted"/>
<feature type="signal peptide" evidence="2">
    <location>
        <begin position="1"/>
        <end position="29"/>
    </location>
</feature>
<keyword evidence="1" id="KW-0812">Transmembrane</keyword>
<protein>
    <submittedName>
        <fullName evidence="3">Uncharacterized protein</fullName>
    </submittedName>
</protein>
<gene>
    <name evidence="3" type="ORF">PSU4_33310</name>
</gene>
<dbReference type="PROSITE" id="PS51257">
    <property type="entry name" value="PROKAR_LIPOPROTEIN"/>
    <property type="match status" value="1"/>
</dbReference>
<reference evidence="3 4" key="1">
    <citation type="submission" date="2019-07" db="EMBL/GenBank/DDBJ databases">
        <title>Whole genome shotgun sequence of Pseudonocardia sulfidoxydans NBRC 16205.</title>
        <authorList>
            <person name="Hosoyama A."/>
            <person name="Uohara A."/>
            <person name="Ohji S."/>
            <person name="Ichikawa N."/>
        </authorList>
    </citation>
    <scope>NUCLEOTIDE SEQUENCE [LARGE SCALE GENOMIC DNA]</scope>
    <source>
        <strain evidence="3 4">NBRC 16205</strain>
    </source>
</reference>
<dbReference type="OrthoDB" id="4246695at2"/>
<feature type="transmembrane region" description="Helical" evidence="1">
    <location>
        <begin position="48"/>
        <end position="66"/>
    </location>
</feature>
<accession>A0A511DIV3</accession>
<name>A0A511DIV3_9PSEU</name>
<evidence type="ECO:0000313" key="4">
    <source>
        <dbReference type="Proteomes" id="UP000321685"/>
    </source>
</evidence>
<organism evidence="3 4">
    <name type="scientific">Pseudonocardia sulfidoxydans NBRC 16205</name>
    <dbReference type="NCBI Taxonomy" id="1223511"/>
    <lineage>
        <taxon>Bacteria</taxon>
        <taxon>Bacillati</taxon>
        <taxon>Actinomycetota</taxon>
        <taxon>Actinomycetes</taxon>
        <taxon>Pseudonocardiales</taxon>
        <taxon>Pseudonocardiaceae</taxon>
        <taxon>Pseudonocardia</taxon>
    </lineage>
</organism>
<dbReference type="AlphaFoldDB" id="A0A511DIV3"/>
<feature type="transmembrane region" description="Helical" evidence="1">
    <location>
        <begin position="99"/>
        <end position="125"/>
    </location>
</feature>
<dbReference type="RefSeq" id="WP_147109159.1">
    <property type="nucleotide sequence ID" value="NZ_BJVJ01000032.1"/>
</dbReference>
<dbReference type="EMBL" id="BJVJ01000032">
    <property type="protein sequence ID" value="GEL24377.1"/>
    <property type="molecule type" value="Genomic_DNA"/>
</dbReference>
<evidence type="ECO:0000313" key="3">
    <source>
        <dbReference type="EMBL" id="GEL24377.1"/>
    </source>
</evidence>
<keyword evidence="2" id="KW-0732">Signal</keyword>
<comment type="caution">
    <text evidence="3">The sequence shown here is derived from an EMBL/GenBank/DDBJ whole genome shotgun (WGS) entry which is preliminary data.</text>
</comment>
<feature type="transmembrane region" description="Helical" evidence="1">
    <location>
        <begin position="73"/>
        <end position="93"/>
    </location>
</feature>
<keyword evidence="1" id="KW-0472">Membrane</keyword>
<keyword evidence="1" id="KW-1133">Transmembrane helix</keyword>
<dbReference type="Proteomes" id="UP000321685">
    <property type="component" value="Unassembled WGS sequence"/>
</dbReference>
<keyword evidence="4" id="KW-1185">Reference proteome</keyword>
<evidence type="ECO:0000256" key="1">
    <source>
        <dbReference type="SAM" id="Phobius"/>
    </source>
</evidence>
<evidence type="ECO:0000256" key="2">
    <source>
        <dbReference type="SAM" id="SignalP"/>
    </source>
</evidence>
<sequence length="134" mass="13727">MISNRTPLACLVGVVLLAVASAGCWWAWAAWDTTYQVDPVTGTTSGPYAGWQIAGCVLSLIVVTAVAGARLPVWVVVPTVTVAFTAAWAATASTDTTGLWAVGAVMVACGTFLGAAFVAGCAVPVRWARARLEA</sequence>
<feature type="chain" id="PRO_5022158266" evidence="2">
    <location>
        <begin position="30"/>
        <end position="134"/>
    </location>
</feature>